<gene>
    <name evidence="6" type="ORF">TMPK1_27550</name>
</gene>
<organism evidence="6 7">
    <name type="scientific">Roseiterribacter gracilis</name>
    <dbReference type="NCBI Taxonomy" id="2812848"/>
    <lineage>
        <taxon>Bacteria</taxon>
        <taxon>Pseudomonadati</taxon>
        <taxon>Pseudomonadota</taxon>
        <taxon>Alphaproteobacteria</taxon>
        <taxon>Rhodospirillales</taxon>
        <taxon>Roseiterribacteraceae</taxon>
        <taxon>Roseiterribacter</taxon>
    </lineage>
</organism>
<dbReference type="AlphaFoldDB" id="A0A8S8X954"/>
<dbReference type="GO" id="GO:0004671">
    <property type="term" value="F:protein C-terminal S-isoprenylcysteine carboxyl O-methyltransferase activity"/>
    <property type="evidence" value="ECO:0007669"/>
    <property type="project" value="InterPro"/>
</dbReference>
<sequence length="164" mass="18689">MPLIILVLVALQRLAELMLARRNEARLLARGGVEHGRGHYRLFVILHGAWLLAILAQLDSEQAVNWLWLALFMLLQAGRAWVIASLGPFWTTRIITLDRAPLVRRGPYRWVRHPNYWVVAGEIIALPMAFGQIATAAVFTVLSGALTLWRIRTEDRVLAPRRNR</sequence>
<keyword evidence="2 5" id="KW-0812">Transmembrane</keyword>
<protein>
    <submittedName>
        <fullName evidence="6">Membrane protein</fullName>
    </submittedName>
</protein>
<keyword evidence="3 5" id="KW-1133">Transmembrane helix</keyword>
<proteinExistence type="predicted"/>
<feature type="transmembrane region" description="Helical" evidence="5">
    <location>
        <begin position="116"/>
        <end position="149"/>
    </location>
</feature>
<evidence type="ECO:0000313" key="6">
    <source>
        <dbReference type="EMBL" id="GIL40518.1"/>
    </source>
</evidence>
<dbReference type="GO" id="GO:0016020">
    <property type="term" value="C:membrane"/>
    <property type="evidence" value="ECO:0007669"/>
    <property type="project" value="UniProtKB-SubCell"/>
</dbReference>
<comment type="subcellular location">
    <subcellularLocation>
        <location evidence="1">Membrane</location>
        <topology evidence="1">Multi-pass membrane protein</topology>
    </subcellularLocation>
</comment>
<dbReference type="InterPro" id="IPR007269">
    <property type="entry name" value="ICMT_MeTrfase"/>
</dbReference>
<evidence type="ECO:0000256" key="2">
    <source>
        <dbReference type="ARBA" id="ARBA00022692"/>
    </source>
</evidence>
<evidence type="ECO:0000256" key="1">
    <source>
        <dbReference type="ARBA" id="ARBA00004141"/>
    </source>
</evidence>
<dbReference type="Pfam" id="PF04140">
    <property type="entry name" value="ICMT"/>
    <property type="match status" value="1"/>
</dbReference>
<keyword evidence="7" id="KW-1185">Reference proteome</keyword>
<accession>A0A8S8X954</accession>
<dbReference type="EMBL" id="BOPV01000001">
    <property type="protein sequence ID" value="GIL40518.1"/>
    <property type="molecule type" value="Genomic_DNA"/>
</dbReference>
<evidence type="ECO:0000313" key="7">
    <source>
        <dbReference type="Proteomes" id="UP000681075"/>
    </source>
</evidence>
<reference evidence="6" key="1">
    <citation type="submission" date="2021-02" db="EMBL/GenBank/DDBJ databases">
        <title>Genome sequence of Rhodospirillales sp. strain TMPK1 isolated from soil.</title>
        <authorList>
            <person name="Nakai R."/>
            <person name="Kusada H."/>
            <person name="Tamaki H."/>
        </authorList>
    </citation>
    <scope>NUCLEOTIDE SEQUENCE</scope>
    <source>
        <strain evidence="6">TMPK1</strain>
    </source>
</reference>
<dbReference type="Gene3D" id="1.20.120.1630">
    <property type="match status" value="1"/>
</dbReference>
<dbReference type="Proteomes" id="UP000681075">
    <property type="component" value="Unassembled WGS sequence"/>
</dbReference>
<evidence type="ECO:0000256" key="3">
    <source>
        <dbReference type="ARBA" id="ARBA00022989"/>
    </source>
</evidence>
<evidence type="ECO:0000256" key="5">
    <source>
        <dbReference type="SAM" id="Phobius"/>
    </source>
</evidence>
<comment type="caution">
    <text evidence="6">The sequence shown here is derived from an EMBL/GenBank/DDBJ whole genome shotgun (WGS) entry which is preliminary data.</text>
</comment>
<name>A0A8S8X954_9PROT</name>
<keyword evidence="4 5" id="KW-0472">Membrane</keyword>
<evidence type="ECO:0000256" key="4">
    <source>
        <dbReference type="ARBA" id="ARBA00023136"/>
    </source>
</evidence>